<organism evidence="15">
    <name type="scientific">uncultured Desulfobacterium sp</name>
    <dbReference type="NCBI Taxonomy" id="201089"/>
    <lineage>
        <taxon>Bacteria</taxon>
        <taxon>Pseudomonadati</taxon>
        <taxon>Thermodesulfobacteriota</taxon>
        <taxon>Desulfobacteria</taxon>
        <taxon>Desulfobacterales</taxon>
        <taxon>Desulfobacteriaceae</taxon>
        <taxon>Desulfobacterium</taxon>
        <taxon>environmental samples</taxon>
    </lineage>
</organism>
<dbReference type="InterPro" id="IPR036890">
    <property type="entry name" value="HATPase_C_sf"/>
</dbReference>
<comment type="subcellular location">
    <subcellularLocation>
        <location evidence="2">Cell membrane</location>
        <topology evidence="2">Multi-pass membrane protein</topology>
    </subcellularLocation>
</comment>
<evidence type="ECO:0000256" key="12">
    <source>
        <dbReference type="ARBA" id="ARBA00023012"/>
    </source>
</evidence>
<dbReference type="InterPro" id="IPR036097">
    <property type="entry name" value="HisK_dim/P_sf"/>
</dbReference>
<dbReference type="InterPro" id="IPR013767">
    <property type="entry name" value="PAS_fold"/>
</dbReference>
<feature type="transmembrane region" description="Helical" evidence="13">
    <location>
        <begin position="12"/>
        <end position="30"/>
    </location>
</feature>
<dbReference type="Pfam" id="PF00989">
    <property type="entry name" value="PAS"/>
    <property type="match status" value="1"/>
</dbReference>
<dbReference type="Pfam" id="PF00512">
    <property type="entry name" value="HisKA"/>
    <property type="match status" value="1"/>
</dbReference>
<evidence type="ECO:0000256" key="5">
    <source>
        <dbReference type="ARBA" id="ARBA00022553"/>
    </source>
</evidence>
<keyword evidence="7 13" id="KW-0812">Transmembrane</keyword>
<evidence type="ECO:0000256" key="6">
    <source>
        <dbReference type="ARBA" id="ARBA00022679"/>
    </source>
</evidence>
<dbReference type="GO" id="GO:0000155">
    <property type="term" value="F:phosphorelay sensor kinase activity"/>
    <property type="evidence" value="ECO:0007669"/>
    <property type="project" value="InterPro"/>
</dbReference>
<keyword evidence="9" id="KW-0418">Kinase</keyword>
<dbReference type="InterPro" id="IPR035965">
    <property type="entry name" value="PAS-like_dom_sf"/>
</dbReference>
<comment type="catalytic activity">
    <reaction evidence="1">
        <text>ATP + protein L-histidine = ADP + protein N-phospho-L-histidine.</text>
        <dbReference type="EC" id="2.7.13.3"/>
    </reaction>
</comment>
<evidence type="ECO:0000256" key="4">
    <source>
        <dbReference type="ARBA" id="ARBA00022475"/>
    </source>
</evidence>
<dbReference type="InterPro" id="IPR029151">
    <property type="entry name" value="Sensor-like_sf"/>
</dbReference>
<dbReference type="CDD" id="cd00082">
    <property type="entry name" value="HisKA"/>
    <property type="match status" value="1"/>
</dbReference>
<evidence type="ECO:0000313" key="15">
    <source>
        <dbReference type="EMBL" id="CBX27616.1"/>
    </source>
</evidence>
<accession>E1YAM2</accession>
<evidence type="ECO:0000256" key="10">
    <source>
        <dbReference type="ARBA" id="ARBA00022840"/>
    </source>
</evidence>
<dbReference type="Gene3D" id="3.30.450.20">
    <property type="entry name" value="PAS domain"/>
    <property type="match status" value="1"/>
</dbReference>
<feature type="transmembrane region" description="Helical" evidence="13">
    <location>
        <begin position="198"/>
        <end position="218"/>
    </location>
</feature>
<dbReference type="SUPFAM" id="SSF47384">
    <property type="entry name" value="Homodimeric domain of signal transducing histidine kinase"/>
    <property type="match status" value="1"/>
</dbReference>
<evidence type="ECO:0000256" key="8">
    <source>
        <dbReference type="ARBA" id="ARBA00022741"/>
    </source>
</evidence>
<evidence type="ECO:0000256" key="2">
    <source>
        <dbReference type="ARBA" id="ARBA00004651"/>
    </source>
</evidence>
<dbReference type="PANTHER" id="PTHR43065">
    <property type="entry name" value="SENSOR HISTIDINE KINASE"/>
    <property type="match status" value="1"/>
</dbReference>
<dbReference type="Gene3D" id="1.10.287.130">
    <property type="match status" value="1"/>
</dbReference>
<dbReference type="AlphaFoldDB" id="E1YAM2"/>
<dbReference type="SMART" id="SM00091">
    <property type="entry name" value="PAS"/>
    <property type="match status" value="1"/>
</dbReference>
<dbReference type="InterPro" id="IPR003661">
    <property type="entry name" value="HisK_dim/P_dom"/>
</dbReference>
<dbReference type="InterPro" id="IPR000014">
    <property type="entry name" value="PAS"/>
</dbReference>
<dbReference type="GO" id="GO:0005524">
    <property type="term" value="F:ATP binding"/>
    <property type="evidence" value="ECO:0007669"/>
    <property type="project" value="UniProtKB-KW"/>
</dbReference>
<dbReference type="InterPro" id="IPR003594">
    <property type="entry name" value="HATPase_dom"/>
</dbReference>
<dbReference type="Pfam" id="PF02518">
    <property type="entry name" value="HATPase_c"/>
    <property type="match status" value="1"/>
</dbReference>
<keyword evidence="10" id="KW-0067">ATP-binding</keyword>
<evidence type="ECO:0000256" key="11">
    <source>
        <dbReference type="ARBA" id="ARBA00022989"/>
    </source>
</evidence>
<dbReference type="InterPro" id="IPR004358">
    <property type="entry name" value="Sig_transdc_His_kin-like_C"/>
</dbReference>
<evidence type="ECO:0000259" key="14">
    <source>
        <dbReference type="PROSITE" id="PS50109"/>
    </source>
</evidence>
<keyword evidence="11 13" id="KW-1133">Transmembrane helix</keyword>
<gene>
    <name evidence="15" type="ORF">N47_H24380</name>
</gene>
<keyword evidence="8" id="KW-0547">Nucleotide-binding</keyword>
<evidence type="ECO:0000256" key="13">
    <source>
        <dbReference type="SAM" id="Phobius"/>
    </source>
</evidence>
<keyword evidence="4" id="KW-1003">Cell membrane</keyword>
<keyword evidence="5" id="KW-0597">Phosphoprotein</keyword>
<evidence type="ECO:0000256" key="3">
    <source>
        <dbReference type="ARBA" id="ARBA00012438"/>
    </source>
</evidence>
<keyword evidence="13" id="KW-0472">Membrane</keyword>
<dbReference type="Gene3D" id="3.30.565.10">
    <property type="entry name" value="Histidine kinase-like ATPase, C-terminal domain"/>
    <property type="match status" value="1"/>
</dbReference>
<name>E1YAM2_9BACT</name>
<evidence type="ECO:0000256" key="1">
    <source>
        <dbReference type="ARBA" id="ARBA00000085"/>
    </source>
</evidence>
<dbReference type="EC" id="2.7.13.3" evidence="3"/>
<dbReference type="NCBIfam" id="TIGR00229">
    <property type="entry name" value="sensory_box"/>
    <property type="match status" value="1"/>
</dbReference>
<dbReference type="SUPFAM" id="SSF103190">
    <property type="entry name" value="Sensory domain-like"/>
    <property type="match status" value="1"/>
</dbReference>
<sequence length="575" mass="64217">MNNKFWTGFPSWILIGAFVVLLPIFAFMTVQNIQRWDTYNTRLLLEKGTALIRSFGAGARTGIMGDYIGSFHLHNLLTEIAMQPYVSYILITDTEKTIVAHNNPDYEGETYKTDIDLKKVYLTNEIRWHILKGPDKIKIFEVYKRFTPVGGIYGEGMMRKFFNPRYDIKNPRQSELIIFVGLDMTSAEQSRIADTKHYIFTGIVLLLIGFAGVVLLFMTQSYRSTRDSLSRIKVFSDHLVENMPIGLIAVDGNRKIASFNSAAGSILSLPFPEVIGKKIKEVLPEGLLNLITGAQNQSGAAEINIDCVLNNGRIIPLEVGVSILKDENANFIGHIILFKDLSEVQSLRREVARSQRLASLGSLAAGIAHEIRNPLSSIKGLATYFIEHNEKEEDKDIAKIMIQEVDRLNRVVSQLVELARPVSISKKPAPLKSVIEDSIKLLKREALEKNIKITIHIPPEEIQIALDKDRITQVLLNLYLNAIESMEKGGRLSVDVSKKDKGAIIKVSDTGSGIKKEDLALVFDPYFTTKSTGTGLGLAIVYNIIEAHGGKITVQSRPGQETVFTIFLPHAKHKE</sequence>
<dbReference type="CDD" id="cd00130">
    <property type="entry name" value="PAS"/>
    <property type="match status" value="1"/>
</dbReference>
<dbReference type="SMART" id="SM00388">
    <property type="entry name" value="HisKA"/>
    <property type="match status" value="1"/>
</dbReference>
<keyword evidence="12" id="KW-0902">Two-component regulatory system</keyword>
<evidence type="ECO:0000256" key="9">
    <source>
        <dbReference type="ARBA" id="ARBA00022777"/>
    </source>
</evidence>
<dbReference type="SUPFAM" id="SSF55785">
    <property type="entry name" value="PYP-like sensor domain (PAS domain)"/>
    <property type="match status" value="1"/>
</dbReference>
<dbReference type="PANTHER" id="PTHR43065:SF10">
    <property type="entry name" value="PEROXIDE STRESS-ACTIVATED HISTIDINE KINASE MAK3"/>
    <property type="match status" value="1"/>
</dbReference>
<feature type="domain" description="Histidine kinase" evidence="14">
    <location>
        <begin position="366"/>
        <end position="572"/>
    </location>
</feature>
<dbReference type="PRINTS" id="PR00344">
    <property type="entry name" value="BCTRLSENSOR"/>
</dbReference>
<evidence type="ECO:0000256" key="7">
    <source>
        <dbReference type="ARBA" id="ARBA00022692"/>
    </source>
</evidence>
<dbReference type="SUPFAM" id="SSF55874">
    <property type="entry name" value="ATPase domain of HSP90 chaperone/DNA topoisomerase II/histidine kinase"/>
    <property type="match status" value="1"/>
</dbReference>
<dbReference type="EMBL" id="FR695866">
    <property type="protein sequence ID" value="CBX27616.1"/>
    <property type="molecule type" value="Genomic_DNA"/>
</dbReference>
<keyword evidence="6" id="KW-0808">Transferase</keyword>
<dbReference type="GO" id="GO:0006355">
    <property type="term" value="P:regulation of DNA-templated transcription"/>
    <property type="evidence" value="ECO:0007669"/>
    <property type="project" value="InterPro"/>
</dbReference>
<reference evidence="15" key="1">
    <citation type="journal article" date="2011" name="Environ. Microbiol.">
        <title>Genomic insights into the metabolic potential of the polycyclic aromatic hydrocarbon degrading sulfate-reducing Deltaproteobacterium N47.</title>
        <authorList>
            <person name="Bergmann F."/>
            <person name="Selesi D."/>
            <person name="Weinmaier T."/>
            <person name="Tischler P."/>
            <person name="Rattei T."/>
            <person name="Meckenstock R.U."/>
        </authorList>
    </citation>
    <scope>NUCLEOTIDE SEQUENCE</scope>
</reference>
<proteinExistence type="predicted"/>
<dbReference type="GO" id="GO:0005886">
    <property type="term" value="C:plasma membrane"/>
    <property type="evidence" value="ECO:0007669"/>
    <property type="project" value="UniProtKB-SubCell"/>
</dbReference>
<protein>
    <recommendedName>
        <fullName evidence="3">histidine kinase</fullName>
        <ecNumber evidence="3">2.7.13.3</ecNumber>
    </recommendedName>
</protein>
<dbReference type="PROSITE" id="PS50109">
    <property type="entry name" value="HIS_KIN"/>
    <property type="match status" value="1"/>
</dbReference>
<dbReference type="SMART" id="SM00387">
    <property type="entry name" value="HATPase_c"/>
    <property type="match status" value="1"/>
</dbReference>
<dbReference type="InterPro" id="IPR005467">
    <property type="entry name" value="His_kinase_dom"/>
</dbReference>